<keyword evidence="1" id="KW-1133">Transmembrane helix</keyword>
<protein>
    <submittedName>
        <fullName evidence="2">Uncharacterized protein</fullName>
    </submittedName>
</protein>
<dbReference type="Proteomes" id="UP000053825">
    <property type="component" value="Unassembled WGS sequence"/>
</dbReference>
<keyword evidence="3" id="KW-1185">Reference proteome</keyword>
<feature type="transmembrane region" description="Helical" evidence="1">
    <location>
        <begin position="49"/>
        <end position="67"/>
    </location>
</feature>
<dbReference type="EMBL" id="KQ414610">
    <property type="protein sequence ID" value="KOC69233.1"/>
    <property type="molecule type" value="Genomic_DNA"/>
</dbReference>
<accession>A0A0L7REG1</accession>
<keyword evidence="1" id="KW-0472">Membrane</keyword>
<organism evidence="2 3">
    <name type="scientific">Habropoda laboriosa</name>
    <dbReference type="NCBI Taxonomy" id="597456"/>
    <lineage>
        <taxon>Eukaryota</taxon>
        <taxon>Metazoa</taxon>
        <taxon>Ecdysozoa</taxon>
        <taxon>Arthropoda</taxon>
        <taxon>Hexapoda</taxon>
        <taxon>Insecta</taxon>
        <taxon>Pterygota</taxon>
        <taxon>Neoptera</taxon>
        <taxon>Endopterygota</taxon>
        <taxon>Hymenoptera</taxon>
        <taxon>Apocrita</taxon>
        <taxon>Aculeata</taxon>
        <taxon>Apoidea</taxon>
        <taxon>Anthophila</taxon>
        <taxon>Apidae</taxon>
        <taxon>Habropoda</taxon>
    </lineage>
</organism>
<sequence>MSEKPQLDPQYNWIVRTCTNAFNVYLTMLHFTFYDNTVNMQPNTTLAEALSYPIFMLMVDILVYSILQ</sequence>
<reference evidence="2 3" key="1">
    <citation type="submission" date="2015-07" db="EMBL/GenBank/DDBJ databases">
        <title>The genome of Habropoda laboriosa.</title>
        <authorList>
            <person name="Pan H."/>
            <person name="Kapheim K."/>
        </authorList>
    </citation>
    <scope>NUCLEOTIDE SEQUENCE [LARGE SCALE GENOMIC DNA]</scope>
    <source>
        <strain evidence="2">0110345459</strain>
    </source>
</reference>
<name>A0A0L7REG1_9HYME</name>
<dbReference type="AlphaFoldDB" id="A0A0L7REG1"/>
<evidence type="ECO:0000256" key="1">
    <source>
        <dbReference type="SAM" id="Phobius"/>
    </source>
</evidence>
<evidence type="ECO:0000313" key="2">
    <source>
        <dbReference type="EMBL" id="KOC69233.1"/>
    </source>
</evidence>
<keyword evidence="1" id="KW-0812">Transmembrane</keyword>
<evidence type="ECO:0000313" key="3">
    <source>
        <dbReference type="Proteomes" id="UP000053825"/>
    </source>
</evidence>
<proteinExistence type="predicted"/>
<gene>
    <name evidence="2" type="ORF">WH47_11565</name>
</gene>